<keyword evidence="6" id="KW-0594">Phospholipid biosynthesis</keyword>
<organism evidence="9 10">
    <name type="scientific">Dyella telluris</name>
    <dbReference type="NCBI Taxonomy" id="2763498"/>
    <lineage>
        <taxon>Bacteria</taxon>
        <taxon>Pseudomonadati</taxon>
        <taxon>Pseudomonadota</taxon>
        <taxon>Gammaproteobacteria</taxon>
        <taxon>Lysobacterales</taxon>
        <taxon>Rhodanobacteraceae</taxon>
        <taxon>Dyella</taxon>
    </lineage>
</organism>
<evidence type="ECO:0000256" key="1">
    <source>
        <dbReference type="ARBA" id="ARBA00010682"/>
    </source>
</evidence>
<evidence type="ECO:0000313" key="9">
    <source>
        <dbReference type="EMBL" id="QNK03757.1"/>
    </source>
</evidence>
<dbReference type="InterPro" id="IPR016270">
    <property type="entry name" value="PGS1"/>
</dbReference>
<accession>A0A7G8QAE9</accession>
<dbReference type="InterPro" id="IPR025202">
    <property type="entry name" value="PLD-like_dom"/>
</dbReference>
<dbReference type="GO" id="GO:0008444">
    <property type="term" value="F:CDP-diacylglycerol-glycerol-3-phosphate 3-phosphatidyltransferase activity"/>
    <property type="evidence" value="ECO:0007669"/>
    <property type="project" value="InterPro"/>
</dbReference>
<protein>
    <submittedName>
        <fullName evidence="9">CDP-diacylglycerol--serine O-phosphatidyltransferase</fullName>
        <ecNumber evidence="9">2.7.8.8</ecNumber>
    </submittedName>
</protein>
<keyword evidence="5" id="KW-0443">Lipid metabolism</keyword>
<dbReference type="EMBL" id="CP060412">
    <property type="protein sequence ID" value="QNK03757.1"/>
    <property type="molecule type" value="Genomic_DNA"/>
</dbReference>
<dbReference type="PROSITE" id="PS50035">
    <property type="entry name" value="PLD"/>
    <property type="match status" value="2"/>
</dbReference>
<dbReference type="InterPro" id="IPR001736">
    <property type="entry name" value="PLipase_D/transphosphatidylase"/>
</dbReference>
<name>A0A7G8QAE9_9GAMM</name>
<dbReference type="EC" id="2.7.8.8" evidence="9"/>
<evidence type="ECO:0000256" key="4">
    <source>
        <dbReference type="ARBA" id="ARBA00022737"/>
    </source>
</evidence>
<feature type="domain" description="PLD phosphodiesterase" evidence="8">
    <location>
        <begin position="336"/>
        <end position="363"/>
    </location>
</feature>
<keyword evidence="2" id="KW-0444">Lipid biosynthesis</keyword>
<dbReference type="GO" id="GO:0005829">
    <property type="term" value="C:cytosol"/>
    <property type="evidence" value="ECO:0007669"/>
    <property type="project" value="TreeGrafter"/>
</dbReference>
<dbReference type="PANTHER" id="PTHR12586:SF1">
    <property type="entry name" value="CDP-DIACYLGLYCEROL--GLYCEROL-3-PHOSPHATE 3-PHOSPHATIDYLTRANSFERASE, MITOCHONDRIAL"/>
    <property type="match status" value="1"/>
</dbReference>
<comment type="similarity">
    <text evidence="1">Belongs to the CDP-alcohol phosphatidyltransferase class-II family.</text>
</comment>
<evidence type="ECO:0000256" key="6">
    <source>
        <dbReference type="ARBA" id="ARBA00023209"/>
    </source>
</evidence>
<dbReference type="PIRSF" id="PIRSF000850">
    <property type="entry name" value="Phospholipase_D_PSS"/>
    <property type="match status" value="1"/>
</dbReference>
<dbReference type="KEGG" id="dtl:H8F01_09005"/>
<evidence type="ECO:0000256" key="3">
    <source>
        <dbReference type="ARBA" id="ARBA00022679"/>
    </source>
</evidence>
<dbReference type="Pfam" id="PF00614">
    <property type="entry name" value="PLDc"/>
    <property type="match status" value="1"/>
</dbReference>
<evidence type="ECO:0000313" key="10">
    <source>
        <dbReference type="Proteomes" id="UP000515873"/>
    </source>
</evidence>
<reference evidence="9 10" key="1">
    <citation type="submission" date="2020-08" db="EMBL/GenBank/DDBJ databases">
        <title>Dyella sp. G9 isolated from forest soil.</title>
        <authorList>
            <person name="Fu J."/>
            <person name="Qiu L."/>
        </authorList>
    </citation>
    <scope>NUCLEOTIDE SEQUENCE [LARGE SCALE GENOMIC DNA]</scope>
    <source>
        <strain evidence="9 10">G9</strain>
    </source>
</reference>
<evidence type="ECO:0000256" key="5">
    <source>
        <dbReference type="ARBA" id="ARBA00023098"/>
    </source>
</evidence>
<dbReference type="PANTHER" id="PTHR12586">
    <property type="entry name" value="CDP-DIACYLGLYCEROL--SERINE O-PHOSPHATIDYLTRANSFERASE"/>
    <property type="match status" value="1"/>
</dbReference>
<dbReference type="SMART" id="SM00155">
    <property type="entry name" value="PLDc"/>
    <property type="match status" value="2"/>
</dbReference>
<dbReference type="Proteomes" id="UP000515873">
    <property type="component" value="Chromosome"/>
</dbReference>
<dbReference type="NCBIfam" id="NF006946">
    <property type="entry name" value="PRK09428.1"/>
    <property type="match status" value="1"/>
</dbReference>
<keyword evidence="10" id="KW-1185">Reference proteome</keyword>
<dbReference type="SUPFAM" id="SSF56024">
    <property type="entry name" value="Phospholipase D/nuclease"/>
    <property type="match status" value="2"/>
</dbReference>
<dbReference type="GO" id="GO:0032049">
    <property type="term" value="P:cardiolipin biosynthetic process"/>
    <property type="evidence" value="ECO:0007669"/>
    <property type="project" value="InterPro"/>
</dbReference>
<dbReference type="CDD" id="cd09134">
    <property type="entry name" value="PLDc_PSS_G_neg_1"/>
    <property type="match status" value="1"/>
</dbReference>
<evidence type="ECO:0000256" key="2">
    <source>
        <dbReference type="ARBA" id="ARBA00022516"/>
    </source>
</evidence>
<keyword evidence="4" id="KW-0677">Repeat</keyword>
<dbReference type="Pfam" id="PF13091">
    <property type="entry name" value="PLDc_2"/>
    <property type="match status" value="1"/>
</dbReference>
<feature type="domain" description="PLD phosphodiesterase" evidence="8">
    <location>
        <begin position="115"/>
        <end position="141"/>
    </location>
</feature>
<evidence type="ECO:0000256" key="7">
    <source>
        <dbReference type="ARBA" id="ARBA00023264"/>
    </source>
</evidence>
<evidence type="ECO:0000259" key="8">
    <source>
        <dbReference type="PROSITE" id="PS50035"/>
    </source>
</evidence>
<dbReference type="GO" id="GO:0003882">
    <property type="term" value="F:CDP-diacylglycerol-serine O-phosphatidyltransferase activity"/>
    <property type="evidence" value="ECO:0007669"/>
    <property type="project" value="UniProtKB-EC"/>
</dbReference>
<keyword evidence="7" id="KW-1208">Phospholipid metabolism</keyword>
<proteinExistence type="inferred from homology"/>
<gene>
    <name evidence="9" type="primary">pssA</name>
    <name evidence="9" type="ORF">H8F01_09005</name>
</gene>
<keyword evidence="3 9" id="KW-0808">Transferase</keyword>
<dbReference type="Gene3D" id="3.30.870.10">
    <property type="entry name" value="Endonuclease Chain A"/>
    <property type="match status" value="2"/>
</dbReference>
<dbReference type="AlphaFoldDB" id="A0A7G8QAE9"/>
<sequence length="435" mass="49495">MSFAVPAEAITTLDGPSAFRETLLSLIAQAQRRIVLVALYLQDDDAGREVLEALHAARAARPDLSVEVYVDWHRARRGLIGKGSSEGNAAMYRQYAERFGDGVVIRGVPVQTRELFGVLHLKGFVIDDTVLYSGASLNDVYLAKHGRYRLDRYHLIRHPALADSMVDFVHRQFGDAEAVPRLDRLPQPRSRELQEPIRRLRQSLQQAQYTGTTEVPRHGDVTVIPLAGLGRDDNALNETLLDLLRGAQRRVILLTPYFNLPRPVRAVIGQLLRRGCQLDIMVGDKTANDFYIPPEQPFSRIGLLPYLYEANLRRFARSHQRAIDSGQLNLWLWRDGDNTYHLKGLFVDEEIAVLTGNNLNPRAWALDLENGLLLRDQSRQLMAQHEAEWLALRSHATRVAHYRDLPGARSYPPEVRKLLKRLTRVRLDRLIGRLL</sequence>